<name>A0A8H3FGI4_9LECA</name>
<dbReference type="Pfam" id="PF00933">
    <property type="entry name" value="Glyco_hydro_3"/>
    <property type="match status" value="1"/>
</dbReference>
<evidence type="ECO:0000256" key="1">
    <source>
        <dbReference type="ARBA" id="ARBA00005336"/>
    </source>
</evidence>
<dbReference type="PANTHER" id="PTHR30480">
    <property type="entry name" value="BETA-HEXOSAMINIDASE-RELATED"/>
    <property type="match status" value="1"/>
</dbReference>
<evidence type="ECO:0000256" key="3">
    <source>
        <dbReference type="ARBA" id="ARBA00023180"/>
    </source>
</evidence>
<reference evidence="7" key="1">
    <citation type="submission" date="2021-03" db="EMBL/GenBank/DDBJ databases">
        <authorList>
            <person name="Tagirdzhanova G."/>
        </authorList>
    </citation>
    <scope>NUCLEOTIDE SEQUENCE</scope>
</reference>
<dbReference type="Gene3D" id="3.20.20.300">
    <property type="entry name" value="Glycoside hydrolase, family 3, N-terminal domain"/>
    <property type="match status" value="1"/>
</dbReference>
<gene>
    <name evidence="7" type="ORF">GOMPHAMPRED_003917</name>
</gene>
<dbReference type="AlphaFoldDB" id="A0A8H3FGI4"/>
<dbReference type="InterPro" id="IPR017853">
    <property type="entry name" value="GH"/>
</dbReference>
<dbReference type="Proteomes" id="UP000664169">
    <property type="component" value="Unassembled WGS sequence"/>
</dbReference>
<evidence type="ECO:0000313" key="8">
    <source>
        <dbReference type="Proteomes" id="UP000664169"/>
    </source>
</evidence>
<keyword evidence="3" id="KW-0325">Glycoprotein</keyword>
<dbReference type="GO" id="GO:0009254">
    <property type="term" value="P:peptidoglycan turnover"/>
    <property type="evidence" value="ECO:0007669"/>
    <property type="project" value="TreeGrafter"/>
</dbReference>
<evidence type="ECO:0000259" key="6">
    <source>
        <dbReference type="Pfam" id="PF00933"/>
    </source>
</evidence>
<evidence type="ECO:0000256" key="5">
    <source>
        <dbReference type="SAM" id="SignalP"/>
    </source>
</evidence>
<evidence type="ECO:0000256" key="4">
    <source>
        <dbReference type="ARBA" id="ARBA00023295"/>
    </source>
</evidence>
<dbReference type="SUPFAM" id="SSF51445">
    <property type="entry name" value="(Trans)glycosidases"/>
    <property type="match status" value="1"/>
</dbReference>
<comment type="caution">
    <text evidence="7">The sequence shown here is derived from an EMBL/GenBank/DDBJ whole genome shotgun (WGS) entry which is preliminary data.</text>
</comment>
<protein>
    <recommendedName>
        <fullName evidence="6">Glycoside hydrolase family 3 N-terminal domain-containing protein</fullName>
    </recommendedName>
</protein>
<dbReference type="GO" id="GO:0005975">
    <property type="term" value="P:carbohydrate metabolic process"/>
    <property type="evidence" value="ECO:0007669"/>
    <property type="project" value="InterPro"/>
</dbReference>
<dbReference type="InterPro" id="IPR036962">
    <property type="entry name" value="Glyco_hydro_3_N_sf"/>
</dbReference>
<dbReference type="GO" id="GO:0004553">
    <property type="term" value="F:hydrolase activity, hydrolyzing O-glycosyl compounds"/>
    <property type="evidence" value="ECO:0007669"/>
    <property type="project" value="InterPro"/>
</dbReference>
<keyword evidence="8" id="KW-1185">Reference proteome</keyword>
<feature type="signal peptide" evidence="5">
    <location>
        <begin position="1"/>
        <end position="17"/>
    </location>
</feature>
<dbReference type="InterPro" id="IPR050226">
    <property type="entry name" value="NagZ_Beta-hexosaminidase"/>
</dbReference>
<dbReference type="PANTHER" id="PTHR30480:SF14">
    <property type="entry name" value="HYDROLASE, PUTATIVE (AFU_ORTHOLOGUE AFUA_4G13770)-RELATED"/>
    <property type="match status" value="1"/>
</dbReference>
<feature type="chain" id="PRO_5034277588" description="Glycoside hydrolase family 3 N-terminal domain-containing protein" evidence="5">
    <location>
        <begin position="18"/>
        <end position="359"/>
    </location>
</feature>
<evidence type="ECO:0000313" key="7">
    <source>
        <dbReference type="EMBL" id="CAF9925526.1"/>
    </source>
</evidence>
<proteinExistence type="inferred from homology"/>
<organism evidence="7 8">
    <name type="scientific">Gomphillus americanus</name>
    <dbReference type="NCBI Taxonomy" id="1940652"/>
    <lineage>
        <taxon>Eukaryota</taxon>
        <taxon>Fungi</taxon>
        <taxon>Dikarya</taxon>
        <taxon>Ascomycota</taxon>
        <taxon>Pezizomycotina</taxon>
        <taxon>Lecanoromycetes</taxon>
        <taxon>OSLEUM clade</taxon>
        <taxon>Ostropomycetidae</taxon>
        <taxon>Ostropales</taxon>
        <taxon>Graphidaceae</taxon>
        <taxon>Gomphilloideae</taxon>
        <taxon>Gomphillus</taxon>
    </lineage>
</organism>
<keyword evidence="5" id="KW-0732">Signal</keyword>
<keyword evidence="2" id="KW-0378">Hydrolase</keyword>
<evidence type="ECO:0000256" key="2">
    <source>
        <dbReference type="ARBA" id="ARBA00022801"/>
    </source>
</evidence>
<dbReference type="InterPro" id="IPR001764">
    <property type="entry name" value="Glyco_hydro_3_N"/>
</dbReference>
<accession>A0A8H3FGI4</accession>
<comment type="similarity">
    <text evidence="1">Belongs to the glycosyl hydrolase 3 family.</text>
</comment>
<sequence>MLSIIFSAVVVLTAINAAPTPDSTQSLIQEAGYHVIYSYSGTTIPSSVTSAAQNGSLGGLILFGANVNSQTASQIGSLQSAYARSGAYAGSPLLITTDQEGGEVNRLPGGPTLSAKQIGQSANPGTTAASAGTNVASVFKSYNVNVDLAPVLGVFRSPGDFLDEFQRSYGNTSGLVSQCVGPFITNMQASGKVAATAKHFPGLGAAEASQNTDEVPVTLGLSLQTLHTVDEVPYTTAIQAGVKLVMPSWALYPALDNTYPSGLSKKWIQQELRTRLGFKGVTISDAITAGALKNFGTIEQRAVSAVQAGMDIIVVTGNQPSDGVSVAKALADAVRSGKIDSNAWAASNQRILQLRSGLA</sequence>
<keyword evidence="4" id="KW-0326">Glycosidase</keyword>
<feature type="domain" description="Glycoside hydrolase family 3 N-terminal" evidence="6">
    <location>
        <begin position="51"/>
        <end position="354"/>
    </location>
</feature>
<dbReference type="EMBL" id="CAJPDQ010000023">
    <property type="protein sequence ID" value="CAF9925526.1"/>
    <property type="molecule type" value="Genomic_DNA"/>
</dbReference>
<dbReference type="OrthoDB" id="416222at2759"/>